<dbReference type="PANTHER" id="PTHR35132">
    <property type="entry name" value="SERINE/ARGININE REPETITIVE MATRIX-LIKE PROTEIN"/>
    <property type="match status" value="1"/>
</dbReference>
<protein>
    <submittedName>
        <fullName evidence="2">Uncharacterized protein</fullName>
    </submittedName>
</protein>
<accession>A0A822Y7K5</accession>
<organism evidence="2 3">
    <name type="scientific">Nelumbo nucifera</name>
    <name type="common">Sacred lotus</name>
    <dbReference type="NCBI Taxonomy" id="4432"/>
    <lineage>
        <taxon>Eukaryota</taxon>
        <taxon>Viridiplantae</taxon>
        <taxon>Streptophyta</taxon>
        <taxon>Embryophyta</taxon>
        <taxon>Tracheophyta</taxon>
        <taxon>Spermatophyta</taxon>
        <taxon>Magnoliopsida</taxon>
        <taxon>Proteales</taxon>
        <taxon>Nelumbonaceae</taxon>
        <taxon>Nelumbo</taxon>
    </lineage>
</organism>
<dbReference type="AlphaFoldDB" id="A0A822Y7K5"/>
<dbReference type="PANTHER" id="PTHR35132:SF1">
    <property type="entry name" value="SERINE_ARGININE REPETITIVE MATRIX-LIKE PROTEIN"/>
    <property type="match status" value="1"/>
</dbReference>
<feature type="compositionally biased region" description="Basic and acidic residues" evidence="1">
    <location>
        <begin position="39"/>
        <end position="63"/>
    </location>
</feature>
<evidence type="ECO:0000313" key="3">
    <source>
        <dbReference type="Proteomes" id="UP000607653"/>
    </source>
</evidence>
<name>A0A822Y7K5_NELNU</name>
<evidence type="ECO:0000313" key="2">
    <source>
        <dbReference type="EMBL" id="DAD30004.1"/>
    </source>
</evidence>
<feature type="region of interest" description="Disordered" evidence="1">
    <location>
        <begin position="30"/>
        <end position="69"/>
    </location>
</feature>
<comment type="caution">
    <text evidence="2">The sequence shown here is derived from an EMBL/GenBank/DDBJ whole genome shotgun (WGS) entry which is preliminary data.</text>
</comment>
<reference evidence="2 3" key="1">
    <citation type="journal article" date="2020" name="Mol. Biol. Evol.">
        <title>Distinct Expression and Methylation Patterns for Genes with Different Fates following a Single Whole-Genome Duplication in Flowering Plants.</title>
        <authorList>
            <person name="Shi T."/>
            <person name="Rahmani R.S."/>
            <person name="Gugger P.F."/>
            <person name="Wang M."/>
            <person name="Li H."/>
            <person name="Zhang Y."/>
            <person name="Li Z."/>
            <person name="Wang Q."/>
            <person name="Van de Peer Y."/>
            <person name="Marchal K."/>
            <person name="Chen J."/>
        </authorList>
    </citation>
    <scope>NUCLEOTIDE SEQUENCE [LARGE SCALE GENOMIC DNA]</scope>
    <source>
        <tissue evidence="2">Leaf</tissue>
    </source>
</reference>
<gene>
    <name evidence="2" type="ORF">HUJ06_031472</name>
</gene>
<keyword evidence="3" id="KW-1185">Reference proteome</keyword>
<proteinExistence type="predicted"/>
<dbReference type="Proteomes" id="UP000607653">
    <property type="component" value="Unassembled WGS sequence"/>
</dbReference>
<sequence>MVKNPSFPQPNLHSTDELFIDGVLLPLHLPSHHSNPPDLEPKPNAEEMHAPEPESEPRPRPKSADLLSESPPVFSTFKRWGDIFKKGERKAAAVDPLQPPTIMKTEIKTRRKKGKVAVVRTQQTSTSIYGHSRDVQLGITATNQRWPLEGQLLGRLVAPLVHAITQLGSTSSGNGQVVLVEVESMWGGVAQFGKYGVEAPTNDVSSAIGNGCSHEQGHGVASSRSGTFYRCEMRMMTT</sequence>
<evidence type="ECO:0000256" key="1">
    <source>
        <dbReference type="SAM" id="MobiDB-lite"/>
    </source>
</evidence>
<dbReference type="EMBL" id="DUZY01000002">
    <property type="protein sequence ID" value="DAD30004.1"/>
    <property type="molecule type" value="Genomic_DNA"/>
</dbReference>